<dbReference type="GO" id="GO:0003677">
    <property type="term" value="F:DNA binding"/>
    <property type="evidence" value="ECO:0007669"/>
    <property type="project" value="UniProtKB-KW"/>
</dbReference>
<keyword evidence="2" id="KW-1185">Reference proteome</keyword>
<name>A0A7Z2VLH6_9BACL</name>
<dbReference type="RefSeq" id="WP_169281504.1">
    <property type="nucleotide sequence ID" value="NZ_CP051680.1"/>
</dbReference>
<organism evidence="1 2">
    <name type="scientific">Cohnella herbarum</name>
    <dbReference type="NCBI Taxonomy" id="2728023"/>
    <lineage>
        <taxon>Bacteria</taxon>
        <taxon>Bacillati</taxon>
        <taxon>Bacillota</taxon>
        <taxon>Bacilli</taxon>
        <taxon>Bacillales</taxon>
        <taxon>Paenibacillaceae</taxon>
        <taxon>Cohnella</taxon>
    </lineage>
</organism>
<dbReference type="Proteomes" id="UP000502248">
    <property type="component" value="Chromosome"/>
</dbReference>
<dbReference type="EMBL" id="CP051680">
    <property type="protein sequence ID" value="QJD85239.1"/>
    <property type="molecule type" value="Genomic_DNA"/>
</dbReference>
<accession>A0A7Z2VLH6</accession>
<proteinExistence type="predicted"/>
<reference evidence="1 2" key="1">
    <citation type="submission" date="2020-04" db="EMBL/GenBank/DDBJ databases">
        <title>Genome sequencing of novel species.</title>
        <authorList>
            <person name="Heo J."/>
            <person name="Kim S.-J."/>
            <person name="Kim J.-S."/>
            <person name="Hong S.-B."/>
            <person name="Kwon S.-W."/>
        </authorList>
    </citation>
    <scope>NUCLEOTIDE SEQUENCE [LARGE SCALE GENOMIC DNA]</scope>
    <source>
        <strain evidence="1 2">MFER-1</strain>
    </source>
</reference>
<dbReference type="KEGG" id="cheb:HH215_20055"/>
<keyword evidence="1" id="KW-0238">DNA-binding</keyword>
<evidence type="ECO:0000313" key="1">
    <source>
        <dbReference type="EMBL" id="QJD85239.1"/>
    </source>
</evidence>
<evidence type="ECO:0000313" key="2">
    <source>
        <dbReference type="Proteomes" id="UP000502248"/>
    </source>
</evidence>
<dbReference type="AlphaFoldDB" id="A0A7Z2VLH6"/>
<protein>
    <submittedName>
        <fullName evidence="1">DNA-binding response regulator</fullName>
    </submittedName>
</protein>
<gene>
    <name evidence="1" type="ORF">HH215_20055</name>
</gene>
<sequence>MDFETAYTHFLERHKKARRGESLRRLVEGHGHGEKLLLENVWWPAFQNFDNLYPEHEVSDFKDGIRFLDYAFLLDHVMLDIEFNGFNSHAKDISRTKFSDNLMRQNHLILDGWKVLRFSFDDVVERPRMCQQILQQFMGRWVYGKNTDQIVRLSAEERDILRLGLRRSSKLVVSEVCTHLHIGDKKARKLLHGLLDQNLLLPPTNIQPQQIKFYRVSPSVSLDLLGI</sequence>